<dbReference type="Gene3D" id="2.120.10.80">
    <property type="entry name" value="Kelch-type beta propeller"/>
    <property type="match status" value="2"/>
</dbReference>
<dbReference type="SUPFAM" id="SSF117281">
    <property type="entry name" value="Kelch motif"/>
    <property type="match status" value="1"/>
</dbReference>
<dbReference type="UniPathway" id="UPA00375"/>
<dbReference type="GO" id="GO:0008175">
    <property type="term" value="F:tRNA methyltransferase activity"/>
    <property type="evidence" value="ECO:0007669"/>
    <property type="project" value="TreeGrafter"/>
</dbReference>
<evidence type="ECO:0000256" key="2">
    <source>
        <dbReference type="ARBA" id="ARBA00012750"/>
    </source>
</evidence>
<keyword evidence="3" id="KW-0489">Methyltransferase</keyword>
<dbReference type="Gene3D" id="3.30.1960.10">
    <property type="entry name" value="tRNA wybutosine-synthesizing-like"/>
    <property type="match status" value="2"/>
</dbReference>
<keyword evidence="4" id="KW-0808">Transferase</keyword>
<dbReference type="EMBL" id="HG810771">
    <property type="protein sequence ID" value="CDO64617.1"/>
    <property type="molecule type" value="Genomic_DNA"/>
</dbReference>
<dbReference type="SUPFAM" id="SSF53335">
    <property type="entry name" value="S-adenosyl-L-methionine-dependent methyltransferases"/>
    <property type="match status" value="1"/>
</dbReference>
<dbReference type="SUPFAM" id="SSF111278">
    <property type="entry name" value="SSo0622-like"/>
    <property type="match status" value="2"/>
</dbReference>
<reference evidence="10" key="1">
    <citation type="submission" date="2014-01" db="EMBL/GenBank/DDBJ databases">
        <authorList>
            <person name="Aslett M."/>
        </authorList>
    </citation>
    <scope>NUCLEOTIDE SEQUENCE</scope>
    <source>
        <strain evidence="10">CDC</strain>
    </source>
</reference>
<keyword evidence="11" id="KW-1185">Reference proteome</keyword>
<dbReference type="Pfam" id="PF02475">
    <property type="entry name" value="TRM5-TYW2_MTfase"/>
    <property type="match status" value="1"/>
</dbReference>
<comment type="catalytic activity">
    <reaction evidence="7">
        <text>4-demethyl-7-[(3S)-3-amino-3-carboxypropyl]wyosine(37) in tRNA(Phe) + S-adenosyl-L-methionine = 7-[(3S)-3-amino-3-carboxypropyl]wyosine(37) in tRNA(Phe) + S-adenosyl-L-homocysteine + H(+)</text>
        <dbReference type="Rhea" id="RHEA:36635"/>
        <dbReference type="Rhea" id="RHEA-COMP:10378"/>
        <dbReference type="Rhea" id="RHEA-COMP:10379"/>
        <dbReference type="ChEBI" id="CHEBI:15378"/>
        <dbReference type="ChEBI" id="CHEBI:57856"/>
        <dbReference type="ChEBI" id="CHEBI:59789"/>
        <dbReference type="ChEBI" id="CHEBI:73543"/>
        <dbReference type="ChEBI" id="CHEBI:73550"/>
        <dbReference type="EC" id="2.1.1.282"/>
    </reaction>
</comment>
<dbReference type="SUPFAM" id="SSF50965">
    <property type="entry name" value="Galactose oxidase, central domain"/>
    <property type="match status" value="1"/>
</dbReference>
<evidence type="ECO:0000259" key="9">
    <source>
        <dbReference type="PROSITE" id="PS51684"/>
    </source>
</evidence>
<keyword evidence="5" id="KW-0949">S-adenosyl-L-methionine</keyword>
<comment type="pathway">
    <text evidence="1">tRNA modification; wybutosine-tRNA(Phe) biosynthesis.</text>
</comment>
<keyword evidence="6" id="KW-0819">tRNA processing</keyword>
<evidence type="ECO:0000313" key="11">
    <source>
        <dbReference type="Proteomes" id="UP000027581"/>
    </source>
</evidence>
<dbReference type="PhylomeDB" id="A0A060RTD0"/>
<protein>
    <recommendedName>
        <fullName evidence="2">tRNA(Phe) 7-[(3-amino-3-carboxypropyl)-4-demethylwyosine(37)-N(4)]-methyltransferase</fullName>
        <ecNumber evidence="2">2.1.1.282</ecNumber>
    </recommendedName>
</protein>
<accession>A0A060RTD0</accession>
<dbReference type="InterPro" id="IPR003827">
    <property type="entry name" value="tRNA_yW-synthesising"/>
</dbReference>
<evidence type="ECO:0000256" key="5">
    <source>
        <dbReference type="ARBA" id="ARBA00022691"/>
    </source>
</evidence>
<dbReference type="InterPro" id="IPR011043">
    <property type="entry name" value="Gal_Oxase/kelch_b-propeller"/>
</dbReference>
<dbReference type="Proteomes" id="UP000027581">
    <property type="component" value="Unassembled WGS sequence"/>
</dbReference>
<dbReference type="InterPro" id="IPR029063">
    <property type="entry name" value="SAM-dependent_MTases_sf"/>
</dbReference>
<keyword evidence="8" id="KW-0175">Coiled coil</keyword>
<gene>
    <name evidence="10" type="ORF">PRCDC_1018000</name>
</gene>
<evidence type="ECO:0000256" key="8">
    <source>
        <dbReference type="SAM" id="Coils"/>
    </source>
</evidence>
<dbReference type="PANTHER" id="PTHR23245:SF31">
    <property type="entry name" value="TRNA WYBUTOSINE-SYNTHESIZING PROTEIN 3 HOMOLOG"/>
    <property type="match status" value="1"/>
</dbReference>
<dbReference type="GO" id="GO:0031591">
    <property type="term" value="P:wybutosine biosynthetic process"/>
    <property type="evidence" value="ECO:0007669"/>
    <property type="project" value="TreeGrafter"/>
</dbReference>
<evidence type="ECO:0000313" key="10">
    <source>
        <dbReference type="EMBL" id="CDO64617.1"/>
    </source>
</evidence>
<feature type="domain" description="SAM-dependent methyltransferase TRM5/TYW2-type" evidence="9">
    <location>
        <begin position="1481"/>
        <end position="1862"/>
    </location>
</feature>
<evidence type="ECO:0000256" key="3">
    <source>
        <dbReference type="ARBA" id="ARBA00022603"/>
    </source>
</evidence>
<dbReference type="GO" id="GO:0030488">
    <property type="term" value="P:tRNA methylation"/>
    <property type="evidence" value="ECO:0007669"/>
    <property type="project" value="TreeGrafter"/>
</dbReference>
<dbReference type="VEuPathDB" id="PlasmoDB:PRG01_1017100"/>
<dbReference type="InterPro" id="IPR056743">
    <property type="entry name" value="TRM5-TYW2-like_MTfase"/>
</dbReference>
<proteinExistence type="predicted"/>
<feature type="coiled-coil region" evidence="8">
    <location>
        <begin position="1355"/>
        <end position="1382"/>
    </location>
</feature>
<evidence type="ECO:0000256" key="4">
    <source>
        <dbReference type="ARBA" id="ARBA00022679"/>
    </source>
</evidence>
<dbReference type="GO" id="GO:0005737">
    <property type="term" value="C:cytoplasm"/>
    <property type="evidence" value="ECO:0007669"/>
    <property type="project" value="TreeGrafter"/>
</dbReference>
<reference evidence="10" key="2">
    <citation type="submission" date="2014-05" db="EMBL/GenBank/DDBJ databases">
        <title>The genome sequences of chimpanzee malaria parasites reveal the path to human adaptation.</title>
        <authorList>
            <person name="Otto T.D."/>
            <person name="Rayner J.C."/>
            <person name="Boehme U."/>
            <person name="Pain A."/>
            <person name="Spottiswoode N."/>
            <person name="Sanders M."/>
            <person name="Quail M."/>
            <person name="Ollomo B."/>
            <person name="Renaud F."/>
            <person name="Thomas A.W."/>
            <person name="Prugnolle F."/>
            <person name="Conway D.J."/>
            <person name="Newbold C."/>
            <person name="Berriman M."/>
        </authorList>
    </citation>
    <scope>NUCLEOTIDE SEQUENCE [LARGE SCALE GENOMIC DNA]</scope>
    <source>
        <strain evidence="10">CDC</strain>
    </source>
</reference>
<dbReference type="PANTHER" id="PTHR23245">
    <property type="entry name" value="TRNA METHYLTRANSFERASE"/>
    <property type="match status" value="1"/>
</dbReference>
<dbReference type="CDD" id="cd02440">
    <property type="entry name" value="AdoMet_MTases"/>
    <property type="match status" value="1"/>
</dbReference>
<dbReference type="InterPro" id="IPR015915">
    <property type="entry name" value="Kelch-typ_b-propeller"/>
</dbReference>
<dbReference type="EC" id="2.1.1.282" evidence="2"/>
<dbReference type="PROSITE" id="PS51684">
    <property type="entry name" value="SAM_MT_TRM5_TYW2"/>
    <property type="match status" value="1"/>
</dbReference>
<dbReference type="InterPro" id="IPR036602">
    <property type="entry name" value="tRNA_yW-synthesising-like_sf"/>
</dbReference>
<sequence length="1865" mass="221566">MSASKTMDSFYKKKRNVLTLINDEQDLYIYKDIYDNCENDIYSLYLNIINQYKNCLDGEKKLFLNKCIKNGNVKYIEKVVKQIIEKKNVYNDIDDKSIKKSIDLLIYPCVYEINKKEFYYTTSCCSGRIVIFKEVHINNKNDNQKNFFKNNTISQEKNEENISHHLSNINLSNIHEKDELFLSHFKKNFILQNNEEKYTCCSDHDISSFLGVSKKKTNKCEEDIYEENNLNENILYINKEHKKKKKVRKKKKIHKKNVHILYSTHSHQHLKYDIKVIKDILKKELFQNYFDVNQRNYYKNISFDFMGTKKFSLQNEVNINSSIITMSDKEGMKKKEKNNKAINILNNQNKRNIFIKFEPFIIHVKCTTFLSALKLLKIAQYAGLKQSGILNFNKHVTVAIRGSMRLEHLLGDIHPTLQQTNLMEIIHICNNKLSKNLSQLVHFYKCFKQFKEHEHTYQFVSINREMLSSLENNLSSNAKPKKKTNKKNTLHVKHNLQDNIKIAHQMKKNNEINHLYLTCSGKKNIPNGNCSIVEQDKTKCKLKDEIIYENTENHINIIKKEKNKIDLNKYNIQLNEEGYIINENKNDKFIGWKILGNNMNVQNFFVWGHDMFMQENKIYMFGGFSKGVRNNKLKIYDIINKKHFIYDTELPSLVFHNFVQLDDKFAFIFGGRQNPKNCTNMVWVYNIKENFWIKARHTSSLVRKNKNVLFLEKVEGNMEGNVEGNMGGNMEGNMEGNMDHMKYHMGKKYNNDDNNNNNFLCSDENIFYFNNEEEPCPRYRHASVFVRRYIKKSKSIYIFYTYGGVNEKNEILNDIWEGKIILNLEDKGIAHIEWNKKNCSQKTEACRINNHSMIYNKKKNFIYIVGGYHDNDKDNYTQYNVYNNNNNNNNDSSVNSDDMIGMPNLSSTVVCKKMEYLYTYDIKKDNFFYTKCLGDDNMELKAYPSDRFSHSTCLINHNFFMLVGGINIHRTLNDVWLFHIKTNKWNYLGTFTFQNMYVRSKVVSENNCVYIIGGGCTVFTFGSFFDVPIWSNFSGIMKSIQHKELKNVLIFSEDRELKEEQTTYNNEIKKNCGNNNDNNKCSNNYNILVDKVARNEHLEKDNLCHNMLIEHKDVIKKEILVFEKKKKKKKKKDEKGGDIMDGKKKNELPHIIDEEKKGTNRDIEKSSFCFDEKCIKIGLYIIIKDKHFVKQIKVYLENKKMFDNSLKIYNPKGSEKNEENAKHEECNKIMGEEKKFYMPIKKKLDGDILKNDEYFKNILLDKIERCNDGNILYYEKVICEIYNGKYQDNIKSQNSNTFLKKKLRILFHTFLNKKVKNYLNSSEKKMVLQGYRKYEIIGNILIFHYKYFECIMKLYKVYEGKLKKYKKEINEMIERRRSYRDYSYIIKNKKKNNKLVSCFLMNDIYEYKYYVKEVKKFWLAIKDIFNNKEIILNTNILSLKKKRKEKKKKKKKKFYVKVKLNKKGITNKINILLYRRRKNMFDDNFCRNIIKRNKKCEIIKKKRKIKCVALYEKVHGKLRQNKIHIVCGKNLKTVHIENKIKYKLDLTKCMFSSGNGTEKERMKNMYIVSNNNISNKNKNIKNNNNDKKYNKKNNNNNFLDEKRFRVKENVVDLFCGVGYFTLPLLKCIEAQNKINNYFACDINPDSLKLLRESIKLNNINKKNIFIIKQNSFMLSKNVQMVRKCHRIILGLLPHSQPAWRNAFFLLDNKYGGILHIHGIGKHIFDEQVCFSSINTYNYILKKKDVNISSINKLTKVQMVEEYVSSNVEDSHYVEEIKKNKDNFHNKYINHYNSNYNKKLYIGNNIPHNLSFAQYTLIEIFKIALYDNLKNNIFWNIAISHVERVKSYAPRMYHYVVDIKCDPLIF</sequence>
<name>A0A060RTD0_PLARE</name>
<evidence type="ECO:0000256" key="7">
    <source>
        <dbReference type="ARBA" id="ARBA00049202"/>
    </source>
</evidence>
<dbReference type="Pfam" id="PF02676">
    <property type="entry name" value="TYW3"/>
    <property type="match status" value="1"/>
</dbReference>
<dbReference type="InterPro" id="IPR030382">
    <property type="entry name" value="MeTrfase_TRM5/TYW2"/>
</dbReference>
<evidence type="ECO:0000256" key="6">
    <source>
        <dbReference type="ARBA" id="ARBA00022694"/>
    </source>
</evidence>
<dbReference type="Gene3D" id="3.40.50.150">
    <property type="entry name" value="Vaccinia Virus protein VP39"/>
    <property type="match status" value="1"/>
</dbReference>
<organism evidence="10 11">
    <name type="scientific">Plasmodium reichenowi</name>
    <dbReference type="NCBI Taxonomy" id="5854"/>
    <lineage>
        <taxon>Eukaryota</taxon>
        <taxon>Sar</taxon>
        <taxon>Alveolata</taxon>
        <taxon>Apicomplexa</taxon>
        <taxon>Aconoidasida</taxon>
        <taxon>Haemosporida</taxon>
        <taxon>Plasmodiidae</taxon>
        <taxon>Plasmodium</taxon>
        <taxon>Plasmodium (Laverania)</taxon>
    </lineage>
</organism>
<evidence type="ECO:0000256" key="1">
    <source>
        <dbReference type="ARBA" id="ARBA00004797"/>
    </source>
</evidence>
<dbReference type="VEuPathDB" id="PlasmoDB:PRCDC_1018000"/>